<evidence type="ECO:0000256" key="5">
    <source>
        <dbReference type="ARBA" id="ARBA00033748"/>
    </source>
</evidence>
<sequence>MAAPVIAHSLADLDMTRKNLNFGIMLQGAGSHMNAWRHPAGPADASVNLAFMTRIAREAEANGIAFAFVADGLYINDRSIPHFLNRFEPISLLSALAAATSRIGLAGTLSTSYSHPFTVARQFASLDLLSGGRAGWNVVTSPLEGSAKNYGGAHPEHALRYEIADEYLEVVQGLWDSWDDDAFVRDRASGRFFDRDKLHTLDHKGRFFEVAGPLNIQRSPQGQPVIFQAGSSDAGIALAGKYADAVFTHSPSLDETREFAGRVRASAVAHGRAPDAVKLFPGIGPIVGATREEAEEKYRVIRELVTIDEALAYLGRFFDHHDFRQYPLDAPFPELGEIGRNSFRSTTDRIKATAKASGATLREVALDVTTPKTHFIGTGEEVADALIHWLDVGAADGFILGFPVQAQGFDDFARYVIPVLEARGRYTRQLAGTTLREHLGLPRRESRHTLARAVA</sequence>
<name>A0A0B6S1N2_BURPL</name>
<dbReference type="Pfam" id="PF00296">
    <property type="entry name" value="Bac_luciferase"/>
    <property type="match status" value="1"/>
</dbReference>
<feature type="binding site" evidence="6">
    <location>
        <position position="161"/>
    </location>
    <ligand>
        <name>FMN</name>
        <dbReference type="ChEBI" id="CHEBI:58210"/>
    </ligand>
</feature>
<evidence type="ECO:0000256" key="6">
    <source>
        <dbReference type="PIRSR" id="PIRSR000337-1"/>
    </source>
</evidence>
<dbReference type="Proteomes" id="UP000031838">
    <property type="component" value="Chromosome 2"/>
</dbReference>
<dbReference type="KEGG" id="bgp:BGL_2c01980"/>
<keyword evidence="2 6" id="KW-0288">FMN</keyword>
<evidence type="ECO:0000256" key="3">
    <source>
        <dbReference type="ARBA" id="ARBA00023002"/>
    </source>
</evidence>
<evidence type="ECO:0000256" key="4">
    <source>
        <dbReference type="ARBA" id="ARBA00023033"/>
    </source>
</evidence>
<feature type="binding site" evidence="6">
    <location>
        <position position="231"/>
    </location>
    <ligand>
        <name>FMN</name>
        <dbReference type="ChEBI" id="CHEBI:58210"/>
    </ligand>
</feature>
<feature type="domain" description="Luciferase-like" evidence="7">
    <location>
        <begin position="36"/>
        <end position="394"/>
    </location>
</feature>
<evidence type="ECO:0000256" key="1">
    <source>
        <dbReference type="ARBA" id="ARBA00022630"/>
    </source>
</evidence>
<evidence type="ECO:0000313" key="8">
    <source>
        <dbReference type="EMBL" id="AJK48294.1"/>
    </source>
</evidence>
<proteinExistence type="inferred from homology"/>
<evidence type="ECO:0000256" key="2">
    <source>
        <dbReference type="ARBA" id="ARBA00022643"/>
    </source>
</evidence>
<dbReference type="GO" id="GO:0004497">
    <property type="term" value="F:monooxygenase activity"/>
    <property type="evidence" value="ECO:0007669"/>
    <property type="project" value="UniProtKB-KW"/>
</dbReference>
<feature type="binding site" evidence="6">
    <location>
        <position position="232"/>
    </location>
    <ligand>
        <name>FMN</name>
        <dbReference type="ChEBI" id="CHEBI:58210"/>
    </ligand>
</feature>
<reference evidence="8 9" key="2">
    <citation type="journal article" date="2016" name="Appl. Microbiol. Biotechnol.">
        <title>Mutations improving production and secretion of extracellular lipase by Burkholderia glumae PG1.</title>
        <authorList>
            <person name="Knapp A."/>
            <person name="Voget S."/>
            <person name="Gao R."/>
            <person name="Zaburannyi N."/>
            <person name="Krysciak D."/>
            <person name="Breuer M."/>
            <person name="Hauer B."/>
            <person name="Streit W.R."/>
            <person name="Muller R."/>
            <person name="Daniel R."/>
            <person name="Jaeger K.E."/>
        </authorList>
    </citation>
    <scope>NUCLEOTIDE SEQUENCE [LARGE SCALE GENOMIC DNA]</scope>
    <source>
        <strain evidence="8 9">PG1</strain>
    </source>
</reference>
<feature type="binding site" evidence="6">
    <location>
        <position position="108"/>
    </location>
    <ligand>
        <name>FMN</name>
        <dbReference type="ChEBI" id="CHEBI:58210"/>
    </ligand>
</feature>
<keyword evidence="3 8" id="KW-0560">Oxidoreductase</keyword>
<reference evidence="9" key="1">
    <citation type="submission" date="2011-03" db="EMBL/GenBank/DDBJ databases">
        <authorList>
            <person name="Voget S."/>
            <person name="Streit W.R."/>
            <person name="Jaeger K.E."/>
            <person name="Daniel R."/>
        </authorList>
    </citation>
    <scope>NUCLEOTIDE SEQUENCE [LARGE SCALE GENOMIC DNA]</scope>
    <source>
        <strain evidence="9">PG1</strain>
    </source>
</reference>
<comment type="similarity">
    <text evidence="5">Belongs to the NtaA/SnaA/DszA monooxygenase family.</text>
</comment>
<keyword evidence="1 6" id="KW-0285">Flavoprotein</keyword>
<dbReference type="GO" id="GO:0016705">
    <property type="term" value="F:oxidoreductase activity, acting on paired donors, with incorporation or reduction of molecular oxygen"/>
    <property type="evidence" value="ECO:0007669"/>
    <property type="project" value="InterPro"/>
</dbReference>
<organism evidence="8 9">
    <name type="scientific">Burkholderia plantarii</name>
    <dbReference type="NCBI Taxonomy" id="41899"/>
    <lineage>
        <taxon>Bacteria</taxon>
        <taxon>Pseudomonadati</taxon>
        <taxon>Pseudomonadota</taxon>
        <taxon>Betaproteobacteria</taxon>
        <taxon>Burkholderiales</taxon>
        <taxon>Burkholderiaceae</taxon>
        <taxon>Burkholderia</taxon>
    </lineage>
</organism>
<dbReference type="PANTHER" id="PTHR30011">
    <property type="entry name" value="ALKANESULFONATE MONOOXYGENASE-RELATED"/>
    <property type="match status" value="1"/>
</dbReference>
<dbReference type="PIRSF" id="PIRSF000337">
    <property type="entry name" value="NTA_MOA"/>
    <property type="match status" value="1"/>
</dbReference>
<accession>A0A0B6S1N2</accession>
<protein>
    <submittedName>
        <fullName evidence="8">Putative monooxygenase MoxC</fullName>
        <ecNumber evidence="8">1.14.-.-</ecNumber>
    </submittedName>
</protein>
<dbReference type="HOGENOM" id="CLU_022256_1_2_4"/>
<dbReference type="InterPro" id="IPR036661">
    <property type="entry name" value="Luciferase-like_sf"/>
</dbReference>
<dbReference type="CDD" id="cd01095">
    <property type="entry name" value="Nitrilotriacetate_monoxgenase"/>
    <property type="match status" value="1"/>
</dbReference>
<dbReference type="InterPro" id="IPR051260">
    <property type="entry name" value="Diverse_substr_monoxygenases"/>
</dbReference>
<dbReference type="AlphaFoldDB" id="A0A0B6S1N2"/>
<evidence type="ECO:0000313" key="9">
    <source>
        <dbReference type="Proteomes" id="UP000031838"/>
    </source>
</evidence>
<dbReference type="PANTHER" id="PTHR30011:SF16">
    <property type="entry name" value="C2H2 FINGER DOMAIN TRANSCRIPTION FACTOR (EUROFUNG)-RELATED"/>
    <property type="match status" value="1"/>
</dbReference>
<gene>
    <name evidence="8" type="primary">moxC1</name>
    <name evidence="8" type="ORF">BGL_2c01980</name>
</gene>
<evidence type="ECO:0000259" key="7">
    <source>
        <dbReference type="Pfam" id="PF00296"/>
    </source>
</evidence>
<feature type="binding site" evidence="6">
    <location>
        <position position="71"/>
    </location>
    <ligand>
        <name>FMN</name>
        <dbReference type="ChEBI" id="CHEBI:58210"/>
    </ligand>
</feature>
<dbReference type="InterPro" id="IPR016215">
    <property type="entry name" value="NTA_MOA"/>
</dbReference>
<keyword evidence="9" id="KW-1185">Reference proteome</keyword>
<dbReference type="SUPFAM" id="SSF51679">
    <property type="entry name" value="Bacterial luciferase-like"/>
    <property type="match status" value="1"/>
</dbReference>
<dbReference type="NCBIfam" id="TIGR03860">
    <property type="entry name" value="FMN_nitrolo"/>
    <property type="match status" value="1"/>
</dbReference>
<keyword evidence="4 8" id="KW-0503">Monooxygenase</keyword>
<dbReference type="EC" id="1.14.-.-" evidence="8"/>
<dbReference type="Gene3D" id="3.20.20.30">
    <property type="entry name" value="Luciferase-like domain"/>
    <property type="match status" value="1"/>
</dbReference>
<dbReference type="EMBL" id="CP002581">
    <property type="protein sequence ID" value="AJK48294.1"/>
    <property type="molecule type" value="Genomic_DNA"/>
</dbReference>
<feature type="binding site" evidence="6">
    <location>
        <position position="157"/>
    </location>
    <ligand>
        <name>FMN</name>
        <dbReference type="ChEBI" id="CHEBI:58210"/>
    </ligand>
</feature>
<dbReference type="InterPro" id="IPR011251">
    <property type="entry name" value="Luciferase-like_dom"/>
</dbReference>